<comment type="subcellular location">
    <subcellularLocation>
        <location evidence="1">Membrane</location>
        <topology evidence="1">Multi-pass membrane protein</topology>
    </subcellularLocation>
</comment>
<evidence type="ECO:0008006" key="9">
    <source>
        <dbReference type="Google" id="ProtNLM"/>
    </source>
</evidence>
<feature type="signal peptide" evidence="6">
    <location>
        <begin position="1"/>
        <end position="22"/>
    </location>
</feature>
<name>A0ABR3IYH8_9AGAR</name>
<evidence type="ECO:0000256" key="1">
    <source>
        <dbReference type="ARBA" id="ARBA00004141"/>
    </source>
</evidence>
<organism evidence="7 8">
    <name type="scientific">Hohenbuehelia grisea</name>
    <dbReference type="NCBI Taxonomy" id="104357"/>
    <lineage>
        <taxon>Eukaryota</taxon>
        <taxon>Fungi</taxon>
        <taxon>Dikarya</taxon>
        <taxon>Basidiomycota</taxon>
        <taxon>Agaricomycotina</taxon>
        <taxon>Agaricomycetes</taxon>
        <taxon>Agaricomycetidae</taxon>
        <taxon>Agaricales</taxon>
        <taxon>Pleurotineae</taxon>
        <taxon>Pleurotaceae</taxon>
        <taxon>Hohenbuehelia</taxon>
    </lineage>
</organism>
<feature type="transmembrane region" description="Helical" evidence="5">
    <location>
        <begin position="150"/>
        <end position="169"/>
    </location>
</feature>
<dbReference type="Pfam" id="PF04479">
    <property type="entry name" value="RTA1"/>
    <property type="match status" value="1"/>
</dbReference>
<feature type="transmembrane region" description="Helical" evidence="5">
    <location>
        <begin position="77"/>
        <end position="98"/>
    </location>
</feature>
<evidence type="ECO:0000256" key="5">
    <source>
        <dbReference type="SAM" id="Phobius"/>
    </source>
</evidence>
<evidence type="ECO:0000256" key="4">
    <source>
        <dbReference type="ARBA" id="ARBA00023136"/>
    </source>
</evidence>
<sequence length="348" mass="37791">MHSHVHSCIALLCFLHTQAAAGAGLNFTGDPFTDAAHDPRNPLRYIPSFPLTTIAVVLFILVALTQTWCLFKYGGRYMLTMVIGEYIMVVGLTLRYAFRENPHSLAIYIAHTLCVVVAAPCAFIASTYVLLGRLARFVECDEALLIAPQYITRIFVISDISTFLIQAAGGGASASASSNGGSVIPGARISLVGVILQLVSFVVFTFLYLVFMIRVYTGRKDLWTKHRNQGWQSDWRSLAFALGIGCLGIIIRSVFRTVELSEGYGGHLSTTESYFYALDALPLIIAVGVYILVWPGKFIPSGLDLRRPQNKASDDIGEGGAVYRDGNGYQLDARGSSAISSSTALNNA</sequence>
<reference evidence="8" key="1">
    <citation type="submission" date="2024-06" db="EMBL/GenBank/DDBJ databases">
        <title>Multi-omics analyses provide insights into the biosynthesis of the anticancer antibiotic pleurotin in Hohenbuehelia grisea.</title>
        <authorList>
            <person name="Weaver J.A."/>
            <person name="Alberti F."/>
        </authorList>
    </citation>
    <scope>NUCLEOTIDE SEQUENCE [LARGE SCALE GENOMIC DNA]</scope>
    <source>
        <strain evidence="8">T-177</strain>
    </source>
</reference>
<dbReference type="PANTHER" id="PTHR31465">
    <property type="entry name" value="PROTEIN RTA1-RELATED"/>
    <property type="match status" value="1"/>
</dbReference>
<dbReference type="InterPro" id="IPR007568">
    <property type="entry name" value="RTA1"/>
</dbReference>
<keyword evidence="4 5" id="KW-0472">Membrane</keyword>
<feature type="transmembrane region" description="Helical" evidence="5">
    <location>
        <begin position="275"/>
        <end position="293"/>
    </location>
</feature>
<evidence type="ECO:0000313" key="8">
    <source>
        <dbReference type="Proteomes" id="UP001556367"/>
    </source>
</evidence>
<feature type="transmembrane region" description="Helical" evidence="5">
    <location>
        <begin position="104"/>
        <end position="130"/>
    </location>
</feature>
<dbReference type="EMBL" id="JASNQZ010000014">
    <property type="protein sequence ID" value="KAL0948425.1"/>
    <property type="molecule type" value="Genomic_DNA"/>
</dbReference>
<proteinExistence type="predicted"/>
<evidence type="ECO:0000256" key="6">
    <source>
        <dbReference type="SAM" id="SignalP"/>
    </source>
</evidence>
<protein>
    <recommendedName>
        <fullName evidence="9">RTA1-like protein</fullName>
    </recommendedName>
</protein>
<keyword evidence="3 5" id="KW-1133">Transmembrane helix</keyword>
<keyword evidence="6" id="KW-0732">Signal</keyword>
<dbReference type="PANTHER" id="PTHR31465:SF1">
    <property type="entry name" value="PROTEIN RTA1-RELATED"/>
    <property type="match status" value="1"/>
</dbReference>
<keyword evidence="2 5" id="KW-0812">Transmembrane</keyword>
<gene>
    <name evidence="7" type="ORF">HGRIS_011004</name>
</gene>
<feature type="chain" id="PRO_5045201751" description="RTA1-like protein" evidence="6">
    <location>
        <begin position="23"/>
        <end position="348"/>
    </location>
</feature>
<feature type="transmembrane region" description="Helical" evidence="5">
    <location>
        <begin position="237"/>
        <end position="255"/>
    </location>
</feature>
<evidence type="ECO:0000256" key="2">
    <source>
        <dbReference type="ARBA" id="ARBA00022692"/>
    </source>
</evidence>
<comment type="caution">
    <text evidence="7">The sequence shown here is derived from an EMBL/GenBank/DDBJ whole genome shotgun (WGS) entry which is preliminary data.</text>
</comment>
<keyword evidence="8" id="KW-1185">Reference proteome</keyword>
<accession>A0ABR3IYH8</accession>
<feature type="transmembrane region" description="Helical" evidence="5">
    <location>
        <begin position="189"/>
        <end position="216"/>
    </location>
</feature>
<evidence type="ECO:0000256" key="3">
    <source>
        <dbReference type="ARBA" id="ARBA00022989"/>
    </source>
</evidence>
<evidence type="ECO:0000313" key="7">
    <source>
        <dbReference type="EMBL" id="KAL0948425.1"/>
    </source>
</evidence>
<feature type="transmembrane region" description="Helical" evidence="5">
    <location>
        <begin position="45"/>
        <end position="65"/>
    </location>
</feature>
<dbReference type="Proteomes" id="UP001556367">
    <property type="component" value="Unassembled WGS sequence"/>
</dbReference>